<name>A0A386H5Z2_9CLOT</name>
<dbReference type="PRINTS" id="PR00455">
    <property type="entry name" value="HTHTETR"/>
</dbReference>
<dbReference type="InterPro" id="IPR036271">
    <property type="entry name" value="Tet_transcr_reg_TetR-rel_C_sf"/>
</dbReference>
<dbReference type="InterPro" id="IPR050624">
    <property type="entry name" value="HTH-type_Tx_Regulator"/>
</dbReference>
<dbReference type="PROSITE" id="PS50977">
    <property type="entry name" value="HTH_TETR_2"/>
    <property type="match status" value="1"/>
</dbReference>
<dbReference type="Gene3D" id="1.10.10.60">
    <property type="entry name" value="Homeodomain-like"/>
    <property type="match status" value="1"/>
</dbReference>
<dbReference type="PANTHER" id="PTHR43479">
    <property type="entry name" value="ACREF/ENVCD OPERON REPRESSOR-RELATED"/>
    <property type="match status" value="1"/>
</dbReference>
<dbReference type="InterPro" id="IPR001647">
    <property type="entry name" value="HTH_TetR"/>
</dbReference>
<organism evidence="4 5">
    <name type="scientific">Clostridium fermenticellae</name>
    <dbReference type="NCBI Taxonomy" id="2068654"/>
    <lineage>
        <taxon>Bacteria</taxon>
        <taxon>Bacillati</taxon>
        <taxon>Bacillota</taxon>
        <taxon>Clostridia</taxon>
        <taxon>Eubacteriales</taxon>
        <taxon>Clostridiaceae</taxon>
        <taxon>Clostridium</taxon>
    </lineage>
</organism>
<protein>
    <submittedName>
        <fullName evidence="4">TetR/AcrR family transcriptional regulator</fullName>
    </submittedName>
</protein>
<dbReference type="Proteomes" id="UP000266301">
    <property type="component" value="Chromosome"/>
</dbReference>
<dbReference type="OrthoDB" id="9785164at2"/>
<dbReference type="SUPFAM" id="SSF48498">
    <property type="entry name" value="Tetracyclin repressor-like, C-terminal domain"/>
    <property type="match status" value="1"/>
</dbReference>
<accession>A0A386H5Z2</accession>
<evidence type="ECO:0000256" key="2">
    <source>
        <dbReference type="PROSITE-ProRule" id="PRU00335"/>
    </source>
</evidence>
<evidence type="ECO:0000313" key="5">
    <source>
        <dbReference type="Proteomes" id="UP000266301"/>
    </source>
</evidence>
<dbReference type="EMBL" id="CP032416">
    <property type="protein sequence ID" value="AYD41070.1"/>
    <property type="molecule type" value="Genomic_DNA"/>
</dbReference>
<dbReference type="KEGG" id="cfer:D4Z93_11260"/>
<proteinExistence type="predicted"/>
<keyword evidence="5" id="KW-1185">Reference proteome</keyword>
<gene>
    <name evidence="4" type="ORF">D4Z93_11260</name>
</gene>
<dbReference type="AlphaFoldDB" id="A0A386H5Z2"/>
<keyword evidence="1 2" id="KW-0238">DNA-binding</keyword>
<dbReference type="RefSeq" id="WP_119973600.1">
    <property type="nucleotide sequence ID" value="NZ_CP032416.1"/>
</dbReference>
<dbReference type="SUPFAM" id="SSF46689">
    <property type="entry name" value="Homeodomain-like"/>
    <property type="match status" value="1"/>
</dbReference>
<reference evidence="4 5" key="1">
    <citation type="journal article" date="2019" name="Int. J. Syst. Evol. Microbiol.">
        <title>Clostridium fermenticellae sp. nov., isolated from the mud in a fermentation cellar for the production of the Chinese liquor, baijiu.</title>
        <authorList>
            <person name="Xu P.X."/>
            <person name="Chai L.J."/>
            <person name="Qiu T."/>
            <person name="Zhang X.J."/>
            <person name="Lu Z.M."/>
            <person name="Xiao C."/>
            <person name="Wang S.T."/>
            <person name="Shen C.H."/>
            <person name="Shi J.S."/>
            <person name="Xu Z.H."/>
        </authorList>
    </citation>
    <scope>NUCLEOTIDE SEQUENCE [LARGE SCALE GENOMIC DNA]</scope>
    <source>
        <strain evidence="4 5">JN500901</strain>
    </source>
</reference>
<dbReference type="GO" id="GO:0003677">
    <property type="term" value="F:DNA binding"/>
    <property type="evidence" value="ECO:0007669"/>
    <property type="project" value="UniProtKB-UniRule"/>
</dbReference>
<feature type="domain" description="HTH tetR-type" evidence="3">
    <location>
        <begin position="15"/>
        <end position="75"/>
    </location>
</feature>
<feature type="DNA-binding region" description="H-T-H motif" evidence="2">
    <location>
        <begin position="38"/>
        <end position="57"/>
    </location>
</feature>
<evidence type="ECO:0000259" key="3">
    <source>
        <dbReference type="PROSITE" id="PS50977"/>
    </source>
</evidence>
<dbReference type="Pfam" id="PF00440">
    <property type="entry name" value="TetR_N"/>
    <property type="match status" value="1"/>
</dbReference>
<dbReference type="PANTHER" id="PTHR43479:SF11">
    <property type="entry name" value="ACREF_ENVCD OPERON REPRESSOR-RELATED"/>
    <property type="match status" value="1"/>
</dbReference>
<evidence type="ECO:0000256" key="1">
    <source>
        <dbReference type="ARBA" id="ARBA00023125"/>
    </source>
</evidence>
<sequence length="208" mass="24702">MDNKKRITSRKLQAIERRQQLLDSAKKLFAKNGYYNTSVHSITNKIGMADGLIYHYFPKGKLEILHTILRDGCNYLVNHVNDTLQGVTDDMTLDDVMLYFCNELRNTVMLDSELIIIMLQERDLLRRETREIIFKMFSNIWIQINNFIKDRYQKGEIKEMDFRMVTHQFMSIIGSTVMMKFLFPDLKSEDTSKYIEELVKFTTDSWKN</sequence>
<dbReference type="InterPro" id="IPR009057">
    <property type="entry name" value="Homeodomain-like_sf"/>
</dbReference>
<dbReference type="Gene3D" id="1.10.357.10">
    <property type="entry name" value="Tetracycline Repressor, domain 2"/>
    <property type="match status" value="1"/>
</dbReference>
<evidence type="ECO:0000313" key="4">
    <source>
        <dbReference type="EMBL" id="AYD41070.1"/>
    </source>
</evidence>